<protein>
    <submittedName>
        <fullName evidence="1">Uncharacterized protein</fullName>
    </submittedName>
</protein>
<keyword evidence="2" id="KW-1185">Reference proteome</keyword>
<dbReference type="EMBL" id="JAUOEL010000005">
    <property type="protein sequence ID" value="MDO5975604.1"/>
    <property type="molecule type" value="Genomic_DNA"/>
</dbReference>
<reference evidence="1" key="1">
    <citation type="submission" date="2023-07" db="EMBL/GenBank/DDBJ databases">
        <title>Two novel species in the genus Flavivirga.</title>
        <authorList>
            <person name="Kwon K."/>
        </authorList>
    </citation>
    <scope>NUCLEOTIDE SEQUENCE</scope>
    <source>
        <strain evidence="1">KACC 14158</strain>
    </source>
</reference>
<dbReference type="RefSeq" id="WP_303302813.1">
    <property type="nucleotide sequence ID" value="NZ_BAABDA010000050.1"/>
</dbReference>
<proteinExistence type="predicted"/>
<evidence type="ECO:0000313" key="1">
    <source>
        <dbReference type="EMBL" id="MDO5975604.1"/>
    </source>
</evidence>
<sequence length="65" mass="7575">MMTDNNDDDFNNETPLDKALEAAEDFDEEVDLDPHLKRSARHLKIATDEIETAMRKRRLLPIGRH</sequence>
<name>A0ABT8WR13_9FLAO</name>
<gene>
    <name evidence="1" type="ORF">Q4Q40_15530</name>
</gene>
<organism evidence="1 2">
    <name type="scientific">Flavivirga jejuensis</name>
    <dbReference type="NCBI Taxonomy" id="870487"/>
    <lineage>
        <taxon>Bacteria</taxon>
        <taxon>Pseudomonadati</taxon>
        <taxon>Bacteroidota</taxon>
        <taxon>Flavobacteriia</taxon>
        <taxon>Flavobacteriales</taxon>
        <taxon>Flavobacteriaceae</taxon>
        <taxon>Flavivirga</taxon>
    </lineage>
</organism>
<dbReference type="Proteomes" id="UP001176806">
    <property type="component" value="Unassembled WGS sequence"/>
</dbReference>
<evidence type="ECO:0000313" key="2">
    <source>
        <dbReference type="Proteomes" id="UP001176806"/>
    </source>
</evidence>
<comment type="caution">
    <text evidence="1">The sequence shown here is derived from an EMBL/GenBank/DDBJ whole genome shotgun (WGS) entry which is preliminary data.</text>
</comment>
<accession>A0ABT8WR13</accession>